<protein>
    <submittedName>
        <fullName evidence="7">3-phenylpropionate/trans-cinnamate dioxygenase ferredoxin reductase subunit</fullName>
    </submittedName>
</protein>
<evidence type="ECO:0000256" key="1">
    <source>
        <dbReference type="ARBA" id="ARBA00001974"/>
    </source>
</evidence>
<evidence type="ECO:0000313" key="7">
    <source>
        <dbReference type="EMBL" id="SFI79411.1"/>
    </source>
</evidence>
<dbReference type="Gene3D" id="3.50.50.60">
    <property type="entry name" value="FAD/NAD(P)-binding domain"/>
    <property type="match status" value="2"/>
</dbReference>
<dbReference type="EMBL" id="FORP01000001">
    <property type="protein sequence ID" value="SFI79411.1"/>
    <property type="molecule type" value="Genomic_DNA"/>
</dbReference>
<dbReference type="Pfam" id="PF14759">
    <property type="entry name" value="Reductase_C"/>
    <property type="match status" value="1"/>
</dbReference>
<proteinExistence type="predicted"/>
<keyword evidence="2" id="KW-0285">Flavoprotein</keyword>
<dbReference type="PRINTS" id="PR00368">
    <property type="entry name" value="FADPNR"/>
</dbReference>
<accession>A0A1I3L3X6</accession>
<dbReference type="Gene3D" id="3.30.390.30">
    <property type="match status" value="1"/>
</dbReference>
<dbReference type="SUPFAM" id="SSF55424">
    <property type="entry name" value="FAD/NAD-linked reductases, dimerisation (C-terminal) domain"/>
    <property type="match status" value="1"/>
</dbReference>
<dbReference type="InterPro" id="IPR036188">
    <property type="entry name" value="FAD/NAD-bd_sf"/>
</dbReference>
<keyword evidence="3" id="KW-0274">FAD</keyword>
<dbReference type="Pfam" id="PF07992">
    <property type="entry name" value="Pyr_redox_2"/>
    <property type="match status" value="1"/>
</dbReference>
<dbReference type="PRINTS" id="PR00411">
    <property type="entry name" value="PNDRDTASEI"/>
</dbReference>
<dbReference type="STRING" id="115433.SAMN05421835_101808"/>
<dbReference type="SUPFAM" id="SSF51905">
    <property type="entry name" value="FAD/NAD(P)-binding domain"/>
    <property type="match status" value="1"/>
</dbReference>
<dbReference type="GO" id="GO:0005737">
    <property type="term" value="C:cytoplasm"/>
    <property type="evidence" value="ECO:0007669"/>
    <property type="project" value="TreeGrafter"/>
</dbReference>
<sequence length="406" mass="42022">MTAVVVVGAGQAGLQAADALRAGGYGGELVVVGEEPDPPYQRPPLSKDYLMAETDPLPLRGPAFFEGITYAGGARVLAVDRRRREVELDDGRRIGYSALVLATGAVNRTLPGADLAGVHGLRTLADARALRAELADARSVVVAGAGFIGLEFAAAARARGLAVTVLEAAERPLARAVSPVMSDFLAGAHRSAGVELRLGEGVSALEGSGGRVRAVVGTSGAVLPADVVLVGVGVRPRTELAEAAGLAVDDGVVVDEYLRTADPAVYAIGDCARFPCHHAGVPARLESVQNAADQGRHVAKVLLGTPEPYRELPWFWSHQGPVRLQIAGLAQAADTALVSGDVASGRFSVLRFREERLVAVESVNRPADHLAARRLLAAGGALSPADAAAPSFSLKEFEARDRAAVG</sequence>
<comment type="cofactor">
    <cofactor evidence="1">
        <name>FAD</name>
        <dbReference type="ChEBI" id="CHEBI:57692"/>
    </cofactor>
</comment>
<name>A0A1I3L3X6_9PSEU</name>
<reference evidence="7 8" key="1">
    <citation type="submission" date="2016-10" db="EMBL/GenBank/DDBJ databases">
        <authorList>
            <person name="de Groot N.N."/>
        </authorList>
    </citation>
    <scope>NUCLEOTIDE SEQUENCE [LARGE SCALE GENOMIC DNA]</scope>
    <source>
        <strain evidence="7 8">DSM 44468</strain>
    </source>
</reference>
<dbReference type="InterPro" id="IPR050446">
    <property type="entry name" value="FAD-oxidoreductase/Apoptosis"/>
</dbReference>
<dbReference type="Proteomes" id="UP000199025">
    <property type="component" value="Unassembled WGS sequence"/>
</dbReference>
<feature type="domain" description="FAD/NAD(P)-binding" evidence="5">
    <location>
        <begin position="3"/>
        <end position="295"/>
    </location>
</feature>
<dbReference type="GO" id="GO:0016651">
    <property type="term" value="F:oxidoreductase activity, acting on NAD(P)H"/>
    <property type="evidence" value="ECO:0007669"/>
    <property type="project" value="TreeGrafter"/>
</dbReference>
<dbReference type="AlphaFoldDB" id="A0A1I3L3X6"/>
<dbReference type="InterPro" id="IPR016156">
    <property type="entry name" value="FAD/NAD-linked_Rdtase_dimer_sf"/>
</dbReference>
<dbReference type="OrthoDB" id="4475657at2"/>
<evidence type="ECO:0000256" key="3">
    <source>
        <dbReference type="ARBA" id="ARBA00022827"/>
    </source>
</evidence>
<evidence type="ECO:0000256" key="4">
    <source>
        <dbReference type="ARBA" id="ARBA00023002"/>
    </source>
</evidence>
<evidence type="ECO:0000313" key="8">
    <source>
        <dbReference type="Proteomes" id="UP000199025"/>
    </source>
</evidence>
<feature type="domain" description="Reductase C-terminal" evidence="6">
    <location>
        <begin position="314"/>
        <end position="397"/>
    </location>
</feature>
<evidence type="ECO:0000259" key="5">
    <source>
        <dbReference type="Pfam" id="PF07992"/>
    </source>
</evidence>
<keyword evidence="7" id="KW-0223">Dioxygenase</keyword>
<evidence type="ECO:0000256" key="2">
    <source>
        <dbReference type="ARBA" id="ARBA00022630"/>
    </source>
</evidence>
<organism evidence="7 8">
    <name type="scientific">Amycolatopsis sacchari</name>
    <dbReference type="NCBI Taxonomy" id="115433"/>
    <lineage>
        <taxon>Bacteria</taxon>
        <taxon>Bacillati</taxon>
        <taxon>Actinomycetota</taxon>
        <taxon>Actinomycetes</taxon>
        <taxon>Pseudonocardiales</taxon>
        <taxon>Pseudonocardiaceae</taxon>
        <taxon>Amycolatopsis</taxon>
    </lineage>
</organism>
<dbReference type="PANTHER" id="PTHR43557:SF2">
    <property type="entry name" value="RIESKE DOMAIN-CONTAINING PROTEIN-RELATED"/>
    <property type="match status" value="1"/>
</dbReference>
<gene>
    <name evidence="7" type="ORF">SAMN05421835_101808</name>
</gene>
<dbReference type="InterPro" id="IPR028202">
    <property type="entry name" value="Reductase_C"/>
</dbReference>
<dbReference type="RefSeq" id="WP_091504246.1">
    <property type="nucleotide sequence ID" value="NZ_FORP01000001.1"/>
</dbReference>
<dbReference type="GO" id="GO:0051213">
    <property type="term" value="F:dioxygenase activity"/>
    <property type="evidence" value="ECO:0007669"/>
    <property type="project" value="UniProtKB-KW"/>
</dbReference>
<keyword evidence="4" id="KW-0560">Oxidoreductase</keyword>
<dbReference type="InterPro" id="IPR023753">
    <property type="entry name" value="FAD/NAD-binding_dom"/>
</dbReference>
<keyword evidence="8" id="KW-1185">Reference proteome</keyword>
<dbReference type="PANTHER" id="PTHR43557">
    <property type="entry name" value="APOPTOSIS-INDUCING FACTOR 1"/>
    <property type="match status" value="1"/>
</dbReference>
<evidence type="ECO:0000259" key="6">
    <source>
        <dbReference type="Pfam" id="PF14759"/>
    </source>
</evidence>